<dbReference type="Gene3D" id="3.90.190.10">
    <property type="entry name" value="Protein tyrosine phosphatase superfamily"/>
    <property type="match status" value="1"/>
</dbReference>
<protein>
    <submittedName>
        <fullName evidence="2">Pyridine nucleotide-disulfide oxidoreductase</fullName>
    </submittedName>
</protein>
<dbReference type="OrthoDB" id="9802771at2"/>
<organism evidence="2 3">
    <name type="scientific">Glaciecola nitratireducens (strain JCM 12485 / KCTC 12276 / FR1064)</name>
    <dbReference type="NCBI Taxonomy" id="1085623"/>
    <lineage>
        <taxon>Bacteria</taxon>
        <taxon>Pseudomonadati</taxon>
        <taxon>Pseudomonadota</taxon>
        <taxon>Gammaproteobacteria</taxon>
        <taxon>Alteromonadales</taxon>
        <taxon>Alteromonadaceae</taxon>
        <taxon>Brumicola</taxon>
    </lineage>
</organism>
<dbReference type="GO" id="GO:0016787">
    <property type="term" value="F:hydrolase activity"/>
    <property type="evidence" value="ECO:0007669"/>
    <property type="project" value="InterPro"/>
</dbReference>
<dbReference type="Pfam" id="PF04273">
    <property type="entry name" value="BLH_phosphatase"/>
    <property type="match status" value="1"/>
</dbReference>
<gene>
    <name evidence="2" type="ordered locus">GNIT_1332</name>
</gene>
<dbReference type="RefSeq" id="WP_014108330.1">
    <property type="nucleotide sequence ID" value="NC_016041.1"/>
</dbReference>
<reference evidence="2 3" key="1">
    <citation type="journal article" date="2011" name="J. Bacteriol.">
        <title>Complete genome sequence of seawater bacterium Glaciecola nitratireducens FR1064T.</title>
        <authorList>
            <person name="Bian F."/>
            <person name="Qin Q.L."/>
            <person name="Xie B.B."/>
            <person name="Shu Y.L."/>
            <person name="Zhang X.Y."/>
            <person name="Yu Y."/>
            <person name="Chen B."/>
            <person name="Chen X.L."/>
            <person name="Zhou B.C."/>
            <person name="Zhang Y.Z."/>
        </authorList>
    </citation>
    <scope>NUCLEOTIDE SEQUENCE [LARGE SCALE GENOMIC DNA]</scope>
    <source>
        <strain evidence="3">JCM 12485 / KCTC 12276 / FR1064</strain>
    </source>
</reference>
<dbReference type="Proteomes" id="UP000009282">
    <property type="component" value="Chromosome"/>
</dbReference>
<evidence type="ECO:0000259" key="1">
    <source>
        <dbReference type="Pfam" id="PF04273"/>
    </source>
</evidence>
<dbReference type="eggNOG" id="COG3453">
    <property type="taxonomic scope" value="Bacteria"/>
</dbReference>
<dbReference type="InterPro" id="IPR005939">
    <property type="entry name" value="BLH_phosphatase-like"/>
</dbReference>
<dbReference type="InterPro" id="IPR029021">
    <property type="entry name" value="Prot-tyrosine_phosphatase-like"/>
</dbReference>
<accession>G4QGD1</accession>
<dbReference type="KEGG" id="gni:GNIT_1332"/>
<dbReference type="STRING" id="1085623.GNIT_1332"/>
<name>G4QGD1_GLANF</name>
<feature type="domain" description="Beta-lactamase hydrolase-like protein phosphatase-like" evidence="1">
    <location>
        <begin position="15"/>
        <end position="118"/>
    </location>
</feature>
<keyword evidence="3" id="KW-1185">Reference proteome</keyword>
<sequence length="149" mass="16808">MSTDPAYLQATKISEITKQFSVSGELTESELSSLAKQGVDTLINVRPDNECENQISDQMWRTLARKYNLRYFFIPVKSGYYTKTDVAQFKAALLQSSKRVHSFCRTGTRASHLWALANKDKLSFADLQAALQVHGFDMQVISAMFGNDQ</sequence>
<dbReference type="HOGENOM" id="CLU_105726_3_0_6"/>
<evidence type="ECO:0000313" key="2">
    <source>
        <dbReference type="EMBL" id="AEP29456.1"/>
    </source>
</evidence>
<dbReference type="AlphaFoldDB" id="G4QGD1"/>
<dbReference type="SUPFAM" id="SSF52799">
    <property type="entry name" value="(Phosphotyrosine protein) phosphatases II"/>
    <property type="match status" value="1"/>
</dbReference>
<proteinExistence type="predicted"/>
<evidence type="ECO:0000313" key="3">
    <source>
        <dbReference type="Proteomes" id="UP000009282"/>
    </source>
</evidence>
<dbReference type="EMBL" id="CP003060">
    <property type="protein sequence ID" value="AEP29456.1"/>
    <property type="molecule type" value="Genomic_DNA"/>
</dbReference>